<dbReference type="InterPro" id="IPR016181">
    <property type="entry name" value="Acyl_CoA_acyltransferase"/>
</dbReference>
<dbReference type="EMBL" id="BOML01000006">
    <property type="protein sequence ID" value="GID99421.1"/>
    <property type="molecule type" value="Genomic_DNA"/>
</dbReference>
<dbReference type="Gene3D" id="3.40.630.30">
    <property type="match status" value="1"/>
</dbReference>
<dbReference type="PANTHER" id="PTHR43877:SF2">
    <property type="entry name" value="AMINOALKYLPHOSPHONATE N-ACETYLTRANSFERASE-RELATED"/>
    <property type="match status" value="1"/>
</dbReference>
<evidence type="ECO:0000259" key="3">
    <source>
        <dbReference type="PROSITE" id="PS51186"/>
    </source>
</evidence>
<dbReference type="Pfam" id="PF00583">
    <property type="entry name" value="Acetyltransf_1"/>
    <property type="match status" value="1"/>
</dbReference>
<reference evidence="4 5" key="1">
    <citation type="submission" date="2021-01" db="EMBL/GenBank/DDBJ databases">
        <title>Whole genome shotgun sequence of Actinoplanes durhamensis NBRC 14914.</title>
        <authorList>
            <person name="Komaki H."/>
            <person name="Tamura T."/>
        </authorList>
    </citation>
    <scope>NUCLEOTIDE SEQUENCE [LARGE SCALE GENOMIC DNA]</scope>
    <source>
        <strain evidence="4 5">NBRC 14914</strain>
    </source>
</reference>
<dbReference type="InterPro" id="IPR050832">
    <property type="entry name" value="Bact_Acetyltransf"/>
</dbReference>
<organism evidence="4 5">
    <name type="scientific">Paractinoplanes durhamensis</name>
    <dbReference type="NCBI Taxonomy" id="113563"/>
    <lineage>
        <taxon>Bacteria</taxon>
        <taxon>Bacillati</taxon>
        <taxon>Actinomycetota</taxon>
        <taxon>Actinomycetes</taxon>
        <taxon>Micromonosporales</taxon>
        <taxon>Micromonosporaceae</taxon>
        <taxon>Paractinoplanes</taxon>
    </lineage>
</organism>
<protein>
    <submittedName>
        <fullName evidence="4">N-acetyltransferase</fullName>
    </submittedName>
</protein>
<feature type="domain" description="N-acetyltransferase" evidence="3">
    <location>
        <begin position="1"/>
        <end position="152"/>
    </location>
</feature>
<dbReference type="RefSeq" id="WP_203724851.1">
    <property type="nucleotide sequence ID" value="NZ_BAAATX010000023.1"/>
</dbReference>
<dbReference type="InterPro" id="IPR000182">
    <property type="entry name" value="GNAT_dom"/>
</dbReference>
<gene>
    <name evidence="4" type="ORF">Adu01nite_07720</name>
</gene>
<dbReference type="SUPFAM" id="SSF55729">
    <property type="entry name" value="Acyl-CoA N-acyltransferases (Nat)"/>
    <property type="match status" value="1"/>
</dbReference>
<sequence>MTWTIEERSWDDLAGAALRKAQRVELDERYGDAANEPGIIPTAGDIDLFLVAVTPDGEAIGCGALRRLDRTTAEVKRMYVAPASRGTGVATAILRTLETHARAQGWTTLRLETGNGQPDAMRFYEREGYHQIPVFGAYTGSDISVCYERSLGSRSS</sequence>
<evidence type="ECO:0000256" key="1">
    <source>
        <dbReference type="ARBA" id="ARBA00022679"/>
    </source>
</evidence>
<dbReference type="CDD" id="cd04301">
    <property type="entry name" value="NAT_SF"/>
    <property type="match status" value="1"/>
</dbReference>
<keyword evidence="5" id="KW-1185">Reference proteome</keyword>
<name>A0ABQ3YPD9_9ACTN</name>
<evidence type="ECO:0000313" key="4">
    <source>
        <dbReference type="EMBL" id="GID99421.1"/>
    </source>
</evidence>
<proteinExistence type="predicted"/>
<dbReference type="Proteomes" id="UP000637628">
    <property type="component" value="Unassembled WGS sequence"/>
</dbReference>
<evidence type="ECO:0000313" key="5">
    <source>
        <dbReference type="Proteomes" id="UP000637628"/>
    </source>
</evidence>
<keyword evidence="1" id="KW-0808">Transferase</keyword>
<dbReference type="PROSITE" id="PS51186">
    <property type="entry name" value="GNAT"/>
    <property type="match status" value="1"/>
</dbReference>
<accession>A0ABQ3YPD9</accession>
<keyword evidence="2" id="KW-0012">Acyltransferase</keyword>
<dbReference type="PANTHER" id="PTHR43877">
    <property type="entry name" value="AMINOALKYLPHOSPHONATE N-ACETYLTRANSFERASE-RELATED-RELATED"/>
    <property type="match status" value="1"/>
</dbReference>
<comment type="caution">
    <text evidence="4">The sequence shown here is derived from an EMBL/GenBank/DDBJ whole genome shotgun (WGS) entry which is preliminary data.</text>
</comment>
<evidence type="ECO:0000256" key="2">
    <source>
        <dbReference type="ARBA" id="ARBA00023315"/>
    </source>
</evidence>